<dbReference type="PANTHER" id="PTHR45743">
    <property type="entry name" value="POTASSIUM CHANNEL AKT1"/>
    <property type="match status" value="1"/>
</dbReference>
<dbReference type="SMART" id="SM00248">
    <property type="entry name" value="ANK"/>
    <property type="match status" value="3"/>
</dbReference>
<accession>A0A2V0PJM7</accession>
<keyword evidence="5" id="KW-0631">Potassium channel</keyword>
<keyword evidence="9 12" id="KW-0472">Membrane</keyword>
<keyword evidence="10" id="KW-0040">ANK repeat</keyword>
<evidence type="ECO:0000256" key="9">
    <source>
        <dbReference type="ARBA" id="ARBA00023136"/>
    </source>
</evidence>
<feature type="transmembrane region" description="Helical" evidence="12">
    <location>
        <begin position="175"/>
        <end position="201"/>
    </location>
</feature>
<dbReference type="SUPFAM" id="SSF81324">
    <property type="entry name" value="Voltage-gated potassium channels"/>
    <property type="match status" value="1"/>
</dbReference>
<keyword evidence="4 12" id="KW-0812">Transmembrane</keyword>
<feature type="compositionally biased region" description="Polar residues" evidence="11">
    <location>
        <begin position="103"/>
        <end position="114"/>
    </location>
</feature>
<evidence type="ECO:0000313" key="14">
    <source>
        <dbReference type="EMBL" id="GBF99926.1"/>
    </source>
</evidence>
<evidence type="ECO:0000256" key="8">
    <source>
        <dbReference type="ARBA" id="ARBA00023065"/>
    </source>
</evidence>
<reference evidence="14 15" key="1">
    <citation type="journal article" date="2018" name="Sci. Rep.">
        <title>Raphidocelis subcapitata (=Pseudokirchneriella subcapitata) provides an insight into genome evolution and environmental adaptations in the Sphaeropleales.</title>
        <authorList>
            <person name="Suzuki S."/>
            <person name="Yamaguchi H."/>
            <person name="Nakajima N."/>
            <person name="Kawachi M."/>
        </authorList>
    </citation>
    <scope>NUCLEOTIDE SEQUENCE [LARGE SCALE GENOMIC DNA]</scope>
    <source>
        <strain evidence="14 15">NIES-35</strain>
    </source>
</reference>
<feature type="transmembrane region" description="Helical" evidence="12">
    <location>
        <begin position="378"/>
        <end position="397"/>
    </location>
</feature>
<comment type="caution">
    <text evidence="14">The sequence shown here is derived from an EMBL/GenBank/DDBJ whole genome shotgun (WGS) entry which is preliminary data.</text>
</comment>
<feature type="compositionally biased region" description="Low complexity" evidence="11">
    <location>
        <begin position="84"/>
        <end position="94"/>
    </location>
</feature>
<keyword evidence="8" id="KW-0406">Ion transport</keyword>
<dbReference type="Gene3D" id="1.10.287.630">
    <property type="entry name" value="Helix hairpin bin"/>
    <property type="match status" value="1"/>
</dbReference>
<feature type="transmembrane region" description="Helical" evidence="12">
    <location>
        <begin position="326"/>
        <end position="344"/>
    </location>
</feature>
<evidence type="ECO:0000256" key="10">
    <source>
        <dbReference type="PROSITE-ProRule" id="PRU00023"/>
    </source>
</evidence>
<dbReference type="Gene3D" id="1.25.40.20">
    <property type="entry name" value="Ankyrin repeat-containing domain"/>
    <property type="match status" value="1"/>
</dbReference>
<dbReference type="SUPFAM" id="SSF51206">
    <property type="entry name" value="cAMP-binding domain-like"/>
    <property type="match status" value="1"/>
</dbReference>
<dbReference type="Pfam" id="PF12796">
    <property type="entry name" value="Ank_2"/>
    <property type="match status" value="1"/>
</dbReference>
<dbReference type="CDD" id="cd00038">
    <property type="entry name" value="CAP_ED"/>
    <property type="match status" value="1"/>
</dbReference>
<keyword evidence="5" id="KW-0633">Potassium transport</keyword>
<evidence type="ECO:0000256" key="6">
    <source>
        <dbReference type="ARBA" id="ARBA00022882"/>
    </source>
</evidence>
<dbReference type="Gene3D" id="2.60.120.10">
    <property type="entry name" value="Jelly Rolls"/>
    <property type="match status" value="1"/>
</dbReference>
<keyword evidence="5" id="KW-0630">Potassium</keyword>
<dbReference type="PANTHER" id="PTHR45743:SF2">
    <property type="entry name" value="POTASSIUM CHANNEL AKT1"/>
    <property type="match status" value="1"/>
</dbReference>
<dbReference type="InterPro" id="IPR018490">
    <property type="entry name" value="cNMP-bd_dom_sf"/>
</dbReference>
<keyword evidence="7 12" id="KW-1133">Transmembrane helix</keyword>
<name>A0A2V0PJM7_9CHLO</name>
<dbReference type="InterPro" id="IPR005821">
    <property type="entry name" value="Ion_trans_dom"/>
</dbReference>
<evidence type="ECO:0000259" key="13">
    <source>
        <dbReference type="PROSITE" id="PS50042"/>
    </source>
</evidence>
<feature type="region of interest" description="Disordered" evidence="11">
    <location>
        <begin position="690"/>
        <end position="712"/>
    </location>
</feature>
<proteinExistence type="inferred from homology"/>
<feature type="domain" description="Cyclic nucleotide-binding" evidence="13">
    <location>
        <begin position="508"/>
        <end position="651"/>
    </location>
</feature>
<keyword evidence="6" id="KW-0407">Ion channel</keyword>
<comment type="similarity">
    <text evidence="2">Belongs to the potassium channel family. Plant (TC 1.A.1.4) subfamily.</text>
</comment>
<evidence type="ECO:0000256" key="3">
    <source>
        <dbReference type="ARBA" id="ARBA00022448"/>
    </source>
</evidence>
<dbReference type="PROSITE" id="PS50088">
    <property type="entry name" value="ANK_REPEAT"/>
    <property type="match status" value="1"/>
</dbReference>
<dbReference type="InParanoid" id="A0A2V0PJM7"/>
<feature type="compositionally biased region" description="Low complexity" evidence="11">
    <location>
        <begin position="53"/>
        <end position="69"/>
    </location>
</feature>
<dbReference type="STRING" id="307507.A0A2V0PJM7"/>
<evidence type="ECO:0000256" key="12">
    <source>
        <dbReference type="SAM" id="Phobius"/>
    </source>
</evidence>
<dbReference type="Gene3D" id="1.10.287.70">
    <property type="match status" value="1"/>
</dbReference>
<dbReference type="InterPro" id="IPR045319">
    <property type="entry name" value="KAT/AKT"/>
</dbReference>
<dbReference type="Proteomes" id="UP000247498">
    <property type="component" value="Unassembled WGS sequence"/>
</dbReference>
<evidence type="ECO:0000256" key="1">
    <source>
        <dbReference type="ARBA" id="ARBA00004141"/>
    </source>
</evidence>
<evidence type="ECO:0000256" key="11">
    <source>
        <dbReference type="SAM" id="MobiDB-lite"/>
    </source>
</evidence>
<organism evidence="14 15">
    <name type="scientific">Raphidocelis subcapitata</name>
    <dbReference type="NCBI Taxonomy" id="307507"/>
    <lineage>
        <taxon>Eukaryota</taxon>
        <taxon>Viridiplantae</taxon>
        <taxon>Chlorophyta</taxon>
        <taxon>core chlorophytes</taxon>
        <taxon>Chlorophyceae</taxon>
        <taxon>CS clade</taxon>
        <taxon>Sphaeropleales</taxon>
        <taxon>Selenastraceae</taxon>
        <taxon>Raphidocelis</taxon>
    </lineage>
</organism>
<gene>
    <name evidence="14" type="ORF">Rsub_12619</name>
</gene>
<feature type="compositionally biased region" description="Low complexity" evidence="11">
    <location>
        <begin position="32"/>
        <end position="45"/>
    </location>
</feature>
<keyword evidence="15" id="KW-1185">Reference proteome</keyword>
<feature type="region of interest" description="Disordered" evidence="11">
    <location>
        <begin position="1"/>
        <end position="132"/>
    </location>
</feature>
<evidence type="ECO:0000256" key="2">
    <source>
        <dbReference type="ARBA" id="ARBA00007929"/>
    </source>
</evidence>
<comment type="subcellular location">
    <subcellularLocation>
        <location evidence="1">Membrane</location>
        <topology evidence="1">Multi-pass membrane protein</topology>
    </subcellularLocation>
</comment>
<dbReference type="GO" id="GO:0005249">
    <property type="term" value="F:voltage-gated potassium channel activity"/>
    <property type="evidence" value="ECO:0007669"/>
    <property type="project" value="InterPro"/>
</dbReference>
<dbReference type="InterPro" id="IPR014710">
    <property type="entry name" value="RmlC-like_jellyroll"/>
</dbReference>
<feature type="transmembrane region" description="Helical" evidence="12">
    <location>
        <begin position="409"/>
        <end position="430"/>
    </location>
</feature>
<evidence type="ECO:0000256" key="5">
    <source>
        <dbReference type="ARBA" id="ARBA00022826"/>
    </source>
</evidence>
<dbReference type="PROSITE" id="PS50042">
    <property type="entry name" value="CNMP_BINDING_3"/>
    <property type="match status" value="1"/>
</dbReference>
<evidence type="ECO:0000313" key="15">
    <source>
        <dbReference type="Proteomes" id="UP000247498"/>
    </source>
</evidence>
<dbReference type="OrthoDB" id="2012993at2759"/>
<dbReference type="EMBL" id="BDRX01000181">
    <property type="protein sequence ID" value="GBF99926.1"/>
    <property type="molecule type" value="Genomic_DNA"/>
</dbReference>
<dbReference type="InterPro" id="IPR002110">
    <property type="entry name" value="Ankyrin_rpt"/>
</dbReference>
<dbReference type="InterPro" id="IPR036770">
    <property type="entry name" value="Ankyrin_rpt-contain_sf"/>
</dbReference>
<keyword evidence="6" id="KW-0851">Voltage-gated channel</keyword>
<sequence>MDLAAPLLGNPPPKEGEGAGDSTPHSRGRHLSISAIAPARRSSGSLRNSCDGDAAATTPRDARAAAAAPSEQQGRARGGDDAADAAPRRLGGLRFAPFPAASGQYSRPSSATRMSSFSSGAGGGGRNDAGGVLHRSASTKLQRLTAAYASRQALEAEEGFRMPPFVVHPYDIRAYAWWAFIAMAVLVAMAAEPFFLAFAPYPGLYPLTSPDTIVTSLLITAYALDIVLNFFLAYHDEDGNLVTDRGAIASHYCRSRLWLDLATTVPFDWVVLIATGLNSSDTVTARYISLLRLLRLGRAYRLNMWVHNITHNTAVSLFWVTMARNALVLFYTTHIGACLFFYLARQTEGAAVTWVVGARELFAAGESPFDGASVLGKYIFSLYWSAVTFATVGYGDIHAQTVPEAAFTVAFIYLNVFVGAYIIGTVTLLVTRTDAETGQYRSELAVLEAYSSTHAIPRDLQSVMRGHLRLHYSAQEASDERVLASLPTALRRRVLAHMYSGVLADSWLLAGVARKYLDALLGAAKMEHVMAKVEIVSEGDMVNELMILVAGTCVAEAPRGRGGGDALLFDLGDGSGSGGGGLGGAFALTSRLLGPGEPLAEGAFFTETPAMVTIRTTSVCRVLSLGRTAYAALAAAFPLSTQTLLGNLLEAAQEAVEVELGLPLDSAAGLPARELEAVARERAGAEAVAAAAGGRGGGGGGGGGGTEGAGRAQPPRMALSNLMLQQGLDVNSSDYDGRTALMLASGHGCLEAVRALLAAGADPSRADALQGCALLEAARGGHDAVLAELLDAGARLQMSEITCAAHLCTAVFEGDVPLLTRLLRFMDPDSGDYDGRRAAHIAAAESSLPALKVLVEPAGADLGLRDRWGLSPLDEARRGGAAAVVSYLEAAAAAAAGAAPPARPHHALGVSV</sequence>
<dbReference type="SUPFAM" id="SSF48403">
    <property type="entry name" value="Ankyrin repeat"/>
    <property type="match status" value="1"/>
</dbReference>
<dbReference type="Pfam" id="PF00520">
    <property type="entry name" value="Ion_trans"/>
    <property type="match status" value="1"/>
</dbReference>
<dbReference type="AlphaFoldDB" id="A0A2V0PJM7"/>
<evidence type="ECO:0000256" key="4">
    <source>
        <dbReference type="ARBA" id="ARBA00022692"/>
    </source>
</evidence>
<feature type="compositionally biased region" description="Gly residues" evidence="11">
    <location>
        <begin position="693"/>
        <end position="708"/>
    </location>
</feature>
<protein>
    <recommendedName>
        <fullName evidence="13">Cyclic nucleotide-binding domain-containing protein</fullName>
    </recommendedName>
</protein>
<dbReference type="GO" id="GO:0034702">
    <property type="term" value="C:monoatomic ion channel complex"/>
    <property type="evidence" value="ECO:0007669"/>
    <property type="project" value="UniProtKB-KW"/>
</dbReference>
<feature type="transmembrane region" description="Helical" evidence="12">
    <location>
        <begin position="213"/>
        <end position="234"/>
    </location>
</feature>
<evidence type="ECO:0000256" key="7">
    <source>
        <dbReference type="ARBA" id="ARBA00022989"/>
    </source>
</evidence>
<dbReference type="InterPro" id="IPR000595">
    <property type="entry name" value="cNMP-bd_dom"/>
</dbReference>
<feature type="repeat" description="ANK" evidence="10">
    <location>
        <begin position="736"/>
        <end position="768"/>
    </location>
</feature>
<dbReference type="PROSITE" id="PS50297">
    <property type="entry name" value="ANK_REP_REGION"/>
    <property type="match status" value="1"/>
</dbReference>
<dbReference type="FunCoup" id="A0A2V0PJM7">
    <property type="interactions" value="244"/>
</dbReference>
<keyword evidence="3" id="KW-0813">Transport</keyword>